<name>A0AAQ3PE00_VIGMU</name>
<proteinExistence type="predicted"/>
<evidence type="ECO:0000313" key="3">
    <source>
        <dbReference type="Proteomes" id="UP001374535"/>
    </source>
</evidence>
<feature type="transmembrane region" description="Helical" evidence="1">
    <location>
        <begin position="15"/>
        <end position="33"/>
    </location>
</feature>
<evidence type="ECO:0000313" key="2">
    <source>
        <dbReference type="EMBL" id="WVZ25192.1"/>
    </source>
</evidence>
<keyword evidence="3" id="KW-1185">Reference proteome</keyword>
<protein>
    <recommendedName>
        <fullName evidence="4">WAT1-related protein</fullName>
    </recommendedName>
</protein>
<organism evidence="2 3">
    <name type="scientific">Vigna mungo</name>
    <name type="common">Black gram</name>
    <name type="synonym">Phaseolus mungo</name>
    <dbReference type="NCBI Taxonomy" id="3915"/>
    <lineage>
        <taxon>Eukaryota</taxon>
        <taxon>Viridiplantae</taxon>
        <taxon>Streptophyta</taxon>
        <taxon>Embryophyta</taxon>
        <taxon>Tracheophyta</taxon>
        <taxon>Spermatophyta</taxon>
        <taxon>Magnoliopsida</taxon>
        <taxon>eudicotyledons</taxon>
        <taxon>Gunneridae</taxon>
        <taxon>Pentapetalae</taxon>
        <taxon>rosids</taxon>
        <taxon>fabids</taxon>
        <taxon>Fabales</taxon>
        <taxon>Fabaceae</taxon>
        <taxon>Papilionoideae</taxon>
        <taxon>50 kb inversion clade</taxon>
        <taxon>NPAAA clade</taxon>
        <taxon>indigoferoid/millettioid clade</taxon>
        <taxon>Phaseoleae</taxon>
        <taxon>Vigna</taxon>
    </lineage>
</organism>
<accession>A0AAQ3PE00</accession>
<dbReference type="AlphaFoldDB" id="A0AAQ3PE00"/>
<keyword evidence="1" id="KW-1133">Transmembrane helix</keyword>
<evidence type="ECO:0008006" key="4">
    <source>
        <dbReference type="Google" id="ProtNLM"/>
    </source>
</evidence>
<sequence length="195" mass="21999">MRHVAETLNIDLEELYVYIGALSFLWFPILARLRKTLLCLRSVDYVELQLQVSSGTIMAYVGIKLSSPTLASALINLLPAFTFILALIFRVEEASVAKKYPAITMIVFFQLLSSTMQCGVFALIVICTSSFSLHPWRTKPSSTIFLYFVLCSNLWQSFSPLSRVQSFLEMISVLEDLFLADILTSMAMWSNIEAT</sequence>
<feature type="transmembrane region" description="Helical" evidence="1">
    <location>
        <begin position="69"/>
        <end position="91"/>
    </location>
</feature>
<keyword evidence="1" id="KW-0812">Transmembrane</keyword>
<dbReference type="EMBL" id="CP144700">
    <property type="protein sequence ID" value="WVZ25192.1"/>
    <property type="molecule type" value="Genomic_DNA"/>
</dbReference>
<reference evidence="2 3" key="1">
    <citation type="journal article" date="2023" name="Life. Sci Alliance">
        <title>Evolutionary insights into 3D genome organization and epigenetic landscape of Vigna mungo.</title>
        <authorList>
            <person name="Junaid A."/>
            <person name="Singh B."/>
            <person name="Bhatia S."/>
        </authorList>
    </citation>
    <scope>NUCLEOTIDE SEQUENCE [LARGE SCALE GENOMIC DNA]</scope>
    <source>
        <strain evidence="2">Urdbean</strain>
    </source>
</reference>
<evidence type="ECO:0000256" key="1">
    <source>
        <dbReference type="SAM" id="Phobius"/>
    </source>
</evidence>
<keyword evidence="1" id="KW-0472">Membrane</keyword>
<gene>
    <name evidence="2" type="ORF">V8G54_003736</name>
</gene>
<feature type="transmembrane region" description="Helical" evidence="1">
    <location>
        <begin position="103"/>
        <end position="132"/>
    </location>
</feature>
<dbReference type="Proteomes" id="UP001374535">
    <property type="component" value="Chromosome 1"/>
</dbReference>